<evidence type="ECO:0000256" key="5">
    <source>
        <dbReference type="SAM" id="SignalP"/>
    </source>
</evidence>
<dbReference type="PANTHER" id="PTHR14234:SF19">
    <property type="entry name" value="RIM-BINDING PROTEIN, ISOFORM F"/>
    <property type="match status" value="1"/>
</dbReference>
<dbReference type="Proteomes" id="UP001432322">
    <property type="component" value="Unassembled WGS sequence"/>
</dbReference>
<proteinExistence type="inferred from homology"/>
<dbReference type="Gene3D" id="2.60.40.10">
    <property type="entry name" value="Immunoglobulins"/>
    <property type="match status" value="3"/>
</dbReference>
<dbReference type="PROSITE" id="PS50002">
    <property type="entry name" value="SH3"/>
    <property type="match status" value="1"/>
</dbReference>
<dbReference type="InterPro" id="IPR001452">
    <property type="entry name" value="SH3_domain"/>
</dbReference>
<evidence type="ECO:0000256" key="2">
    <source>
        <dbReference type="ARBA" id="ARBA00022443"/>
    </source>
</evidence>
<dbReference type="PANTHER" id="PTHR14234">
    <property type="entry name" value="RIM BINDING PROTEIN-RELATED"/>
    <property type="match status" value="1"/>
</dbReference>
<comment type="caution">
    <text evidence="8">The sequence shown here is derived from an EMBL/GenBank/DDBJ whole genome shotgun (WGS) entry which is preliminary data.</text>
</comment>
<keyword evidence="2 4" id="KW-0728">SH3 domain</keyword>
<dbReference type="InterPro" id="IPR036028">
    <property type="entry name" value="SH3-like_dom_sf"/>
</dbReference>
<dbReference type="PROSITE" id="PS50853">
    <property type="entry name" value="FN3"/>
    <property type="match status" value="2"/>
</dbReference>
<evidence type="ECO:0008006" key="10">
    <source>
        <dbReference type="Google" id="ProtNLM"/>
    </source>
</evidence>
<comment type="similarity">
    <text evidence="1">Belongs to the RIMBP family.</text>
</comment>
<feature type="domain" description="Fibronectin type-III" evidence="7">
    <location>
        <begin position="196"/>
        <end position="285"/>
    </location>
</feature>
<dbReference type="SMART" id="SM00326">
    <property type="entry name" value="SH3"/>
    <property type="match status" value="1"/>
</dbReference>
<dbReference type="Gene3D" id="2.30.30.40">
    <property type="entry name" value="SH3 Domains"/>
    <property type="match status" value="1"/>
</dbReference>
<evidence type="ECO:0000256" key="4">
    <source>
        <dbReference type="PROSITE-ProRule" id="PRU00192"/>
    </source>
</evidence>
<dbReference type="InterPro" id="IPR036116">
    <property type="entry name" value="FN3_sf"/>
</dbReference>
<reference evidence="8" key="1">
    <citation type="submission" date="2023-10" db="EMBL/GenBank/DDBJ databases">
        <title>Genome assembly of Pristionchus species.</title>
        <authorList>
            <person name="Yoshida K."/>
            <person name="Sommer R.J."/>
        </authorList>
    </citation>
    <scope>NUCLEOTIDE SEQUENCE</scope>
    <source>
        <strain evidence="8">RS5133</strain>
    </source>
</reference>
<evidence type="ECO:0000313" key="9">
    <source>
        <dbReference type="Proteomes" id="UP001432322"/>
    </source>
</evidence>
<gene>
    <name evidence="8" type="ORF">PFISCL1PPCAC_10561</name>
</gene>
<dbReference type="InterPro" id="IPR013783">
    <property type="entry name" value="Ig-like_fold"/>
</dbReference>
<dbReference type="SUPFAM" id="SSF50044">
    <property type="entry name" value="SH3-domain"/>
    <property type="match status" value="1"/>
</dbReference>
<dbReference type="CDD" id="cd00063">
    <property type="entry name" value="FN3"/>
    <property type="match status" value="2"/>
</dbReference>
<keyword evidence="9" id="KW-1185">Reference proteome</keyword>
<evidence type="ECO:0000259" key="7">
    <source>
        <dbReference type="PROSITE" id="PS50853"/>
    </source>
</evidence>
<keyword evidence="3" id="KW-0677">Repeat</keyword>
<evidence type="ECO:0000256" key="1">
    <source>
        <dbReference type="ARBA" id="ARBA00010749"/>
    </source>
</evidence>
<protein>
    <recommendedName>
        <fullName evidence="10">RIMS-binding protein 2</fullName>
    </recommendedName>
</protein>
<dbReference type="InterPro" id="IPR057884">
    <property type="entry name" value="FN3_RIM-BP1/2/3"/>
</dbReference>
<dbReference type="SUPFAM" id="SSF49265">
    <property type="entry name" value="Fibronectin type III"/>
    <property type="match status" value="2"/>
</dbReference>
<feature type="chain" id="PRO_5043786681" description="RIMS-binding protein 2" evidence="5">
    <location>
        <begin position="19"/>
        <end position="453"/>
    </location>
</feature>
<feature type="signal peptide" evidence="5">
    <location>
        <begin position="1"/>
        <end position="18"/>
    </location>
</feature>
<dbReference type="GO" id="GO:0007274">
    <property type="term" value="P:neuromuscular synaptic transmission"/>
    <property type="evidence" value="ECO:0007669"/>
    <property type="project" value="TreeGrafter"/>
</dbReference>
<evidence type="ECO:0000259" key="6">
    <source>
        <dbReference type="PROSITE" id="PS50002"/>
    </source>
</evidence>
<organism evidence="8 9">
    <name type="scientific">Pristionchus fissidentatus</name>
    <dbReference type="NCBI Taxonomy" id="1538716"/>
    <lineage>
        <taxon>Eukaryota</taxon>
        <taxon>Metazoa</taxon>
        <taxon>Ecdysozoa</taxon>
        <taxon>Nematoda</taxon>
        <taxon>Chromadorea</taxon>
        <taxon>Rhabditida</taxon>
        <taxon>Rhabditina</taxon>
        <taxon>Diplogasteromorpha</taxon>
        <taxon>Diplogasteroidea</taxon>
        <taxon>Neodiplogasteridae</taxon>
        <taxon>Pristionchus</taxon>
    </lineage>
</organism>
<evidence type="ECO:0000313" key="8">
    <source>
        <dbReference type="EMBL" id="GMT19264.1"/>
    </source>
</evidence>
<dbReference type="Pfam" id="PF14604">
    <property type="entry name" value="SH3_9"/>
    <property type="match status" value="1"/>
</dbReference>
<dbReference type="InterPro" id="IPR040325">
    <property type="entry name" value="RIMBP1/2/3"/>
</dbReference>
<dbReference type="Pfam" id="PF25523">
    <property type="entry name" value="Ig_RIMBP2"/>
    <property type="match status" value="1"/>
</dbReference>
<evidence type="ECO:0000256" key="3">
    <source>
        <dbReference type="ARBA" id="ARBA00022737"/>
    </source>
</evidence>
<dbReference type="EMBL" id="BTSY01000003">
    <property type="protein sequence ID" value="GMT19264.1"/>
    <property type="molecule type" value="Genomic_DNA"/>
</dbReference>
<dbReference type="InterPro" id="IPR003961">
    <property type="entry name" value="FN3_dom"/>
</dbReference>
<dbReference type="GO" id="GO:0045202">
    <property type="term" value="C:synapse"/>
    <property type="evidence" value="ECO:0007669"/>
    <property type="project" value="GOC"/>
</dbReference>
<feature type="non-terminal residue" evidence="8">
    <location>
        <position position="1"/>
    </location>
</feature>
<sequence length="453" mass="49593">LPLLPLLLLLPIHGITRPSSHSSMTSVDLTGTRMFRALFQYLPLRDSPNDQPQLELSLNPGDLIVVRGEMDEDGFYRGEMMDGLCGLVPSNYVERVSDAWLASTIPSSSREETIDPRLDRPIQSSLSHMNRSQSPSFQLNVPSHLSSIAHDFTTDLPSSSTGPPPLPDSVCPYPPADVSRVTVTEIKETDTPRVPWPRDLTVEKRLSRSCILSWSPPEESFIAVSQYHICVDGNVRTVVPGNYKTRALVEDISMDGSSNLSVRSVTSLGHSPDAVCTITLGLEAAIAPQHLRVFNITPVSACVRWYPSNSNSDHVISLNAVKVGVCPPSVFQVQVQGLSPSTIYRISVRTKHPKAVLEQRPVERCIDFKTTPKIGLPDPPSNVQVEVGPQPGTLLVSWYPVTTQPKSPSRAAIHSYLVYADGRNIAQVPTPTADHVVLRLADLSDDPPIFITV</sequence>
<feature type="domain" description="Fibronectin type-III" evidence="7">
    <location>
        <begin position="287"/>
        <end position="373"/>
    </location>
</feature>
<feature type="domain" description="SH3" evidence="6">
    <location>
        <begin position="30"/>
        <end position="98"/>
    </location>
</feature>
<dbReference type="SMART" id="SM00060">
    <property type="entry name" value="FN3"/>
    <property type="match status" value="2"/>
</dbReference>
<name>A0AAV5VID0_9BILA</name>
<accession>A0AAV5VID0</accession>
<dbReference type="AlphaFoldDB" id="A0AAV5VID0"/>
<keyword evidence="5" id="KW-0732">Signal</keyword>